<dbReference type="RefSeq" id="WP_149353573.1">
    <property type="nucleotide sequence ID" value="NZ_VTRV01000161.1"/>
</dbReference>
<name>A0A5D8YWC4_9GAMM</name>
<dbReference type="Gene3D" id="1.20.1730.10">
    <property type="entry name" value="Sodium/glucose cotransporter"/>
    <property type="match status" value="1"/>
</dbReference>
<feature type="transmembrane region" description="Helical" evidence="7">
    <location>
        <begin position="439"/>
        <end position="456"/>
    </location>
</feature>
<keyword evidence="3 7" id="KW-0812">Transmembrane</keyword>
<dbReference type="PANTHER" id="PTHR11819">
    <property type="entry name" value="SOLUTE CARRIER FAMILY 5"/>
    <property type="match status" value="1"/>
</dbReference>
<protein>
    <submittedName>
        <fullName evidence="8">Solute:sodium symporter family transporter</fullName>
    </submittedName>
</protein>
<dbReference type="GO" id="GO:0005886">
    <property type="term" value="C:plasma membrane"/>
    <property type="evidence" value="ECO:0007669"/>
    <property type="project" value="TreeGrafter"/>
</dbReference>
<evidence type="ECO:0000256" key="7">
    <source>
        <dbReference type="SAM" id="Phobius"/>
    </source>
</evidence>
<dbReference type="Proteomes" id="UP000323164">
    <property type="component" value="Unassembled WGS sequence"/>
</dbReference>
<dbReference type="Pfam" id="PF00474">
    <property type="entry name" value="SSF"/>
    <property type="match status" value="1"/>
</dbReference>
<keyword evidence="9" id="KW-1185">Reference proteome</keyword>
<dbReference type="InterPro" id="IPR038377">
    <property type="entry name" value="Na/Glc_symporter_sf"/>
</dbReference>
<dbReference type="GO" id="GO:0005412">
    <property type="term" value="F:D-glucose:sodium symporter activity"/>
    <property type="evidence" value="ECO:0007669"/>
    <property type="project" value="TreeGrafter"/>
</dbReference>
<dbReference type="NCBIfam" id="TIGR00813">
    <property type="entry name" value="sss"/>
    <property type="match status" value="1"/>
</dbReference>
<feature type="transmembrane region" description="Helical" evidence="7">
    <location>
        <begin position="415"/>
        <end position="433"/>
    </location>
</feature>
<feature type="transmembrane region" description="Helical" evidence="7">
    <location>
        <begin position="268"/>
        <end position="292"/>
    </location>
</feature>
<evidence type="ECO:0000313" key="8">
    <source>
        <dbReference type="EMBL" id="TZF86729.1"/>
    </source>
</evidence>
<dbReference type="AlphaFoldDB" id="A0A5D8YWC4"/>
<comment type="caution">
    <text evidence="8">The sequence shown here is derived from an EMBL/GenBank/DDBJ whole genome shotgun (WGS) entry which is preliminary data.</text>
</comment>
<feature type="transmembrane region" description="Helical" evidence="7">
    <location>
        <begin position="155"/>
        <end position="174"/>
    </location>
</feature>
<evidence type="ECO:0000256" key="3">
    <source>
        <dbReference type="ARBA" id="ARBA00022692"/>
    </source>
</evidence>
<evidence type="ECO:0000256" key="1">
    <source>
        <dbReference type="ARBA" id="ARBA00004141"/>
    </source>
</evidence>
<proteinExistence type="inferred from homology"/>
<feature type="transmembrane region" description="Helical" evidence="7">
    <location>
        <begin position="186"/>
        <end position="208"/>
    </location>
</feature>
<accession>A0A5D8YWC4</accession>
<feature type="transmembrane region" description="Helical" evidence="7">
    <location>
        <begin position="77"/>
        <end position="101"/>
    </location>
</feature>
<feature type="transmembrane region" description="Helical" evidence="7">
    <location>
        <begin position="122"/>
        <end position="143"/>
    </location>
</feature>
<feature type="transmembrane region" description="Helical" evidence="7">
    <location>
        <begin position="6"/>
        <end position="26"/>
    </location>
</feature>
<dbReference type="InterPro" id="IPR001734">
    <property type="entry name" value="Na/solute_symporter"/>
</dbReference>
<evidence type="ECO:0000256" key="2">
    <source>
        <dbReference type="ARBA" id="ARBA00006434"/>
    </source>
</evidence>
<comment type="similarity">
    <text evidence="2 6">Belongs to the sodium:solute symporter (SSF) (TC 2.A.21) family.</text>
</comment>
<dbReference type="PROSITE" id="PS50283">
    <property type="entry name" value="NA_SOLUT_SYMP_3"/>
    <property type="match status" value="1"/>
</dbReference>
<evidence type="ECO:0000256" key="6">
    <source>
        <dbReference type="RuleBase" id="RU362091"/>
    </source>
</evidence>
<dbReference type="OrthoDB" id="9814523at2"/>
<dbReference type="EMBL" id="VTRV01000161">
    <property type="protein sequence ID" value="TZF86729.1"/>
    <property type="molecule type" value="Genomic_DNA"/>
</dbReference>
<feature type="transmembrane region" description="Helical" evidence="7">
    <location>
        <begin position="361"/>
        <end position="378"/>
    </location>
</feature>
<keyword evidence="5 7" id="KW-0472">Membrane</keyword>
<keyword evidence="4 7" id="KW-1133">Transmembrane helix</keyword>
<evidence type="ECO:0000313" key="9">
    <source>
        <dbReference type="Proteomes" id="UP000323164"/>
    </source>
</evidence>
<evidence type="ECO:0000256" key="4">
    <source>
        <dbReference type="ARBA" id="ARBA00022989"/>
    </source>
</evidence>
<dbReference type="NCBIfam" id="NF007790">
    <property type="entry name" value="PRK10484.1"/>
    <property type="match status" value="1"/>
</dbReference>
<reference evidence="8 9" key="1">
    <citation type="submission" date="2019-08" db="EMBL/GenBank/DDBJ databases">
        <title>Draft genome sequence of Lysobacter sp. UKS-15.</title>
        <authorList>
            <person name="Im W.-T."/>
        </authorList>
    </citation>
    <scope>NUCLEOTIDE SEQUENCE [LARGE SCALE GENOMIC DNA]</scope>
    <source>
        <strain evidence="8 9">UKS-15</strain>
    </source>
</reference>
<sequence>MSSSAVQVAVFIALTAAVALATWWRCRRERHASDHGRDYFLAGGSLSWPFIAGSLLLTNISAEQIVGMNGAQTLLVAWWEFGAAAGLIVLAQVLVPLYYRYKCTTTTELLERRLGDPGLRRAVSVLFLLGYTAILLPMVLYTGARFMQSMFHPDLSIATLAVLFAIGGLAYAAIGGLRAIAVSDTYMGVVLLVMGVMVTVFAMNAIHWDLSGLPANRLTLFGASDSDIPWPTLLTGMLFAHLFYWGTNMVIAQRALAAPTVREAQKGIYAAAFFKLLTPAIVVLPGLIAFKLYGDVDDNAYGQLVSHVLPSWMSGAFAAAITGAVLSSYSAALNSAAALYTVDVHLALVNPKGDARRLGRTATIAFTVVSLAIVPVYTHSRSIIATLQQLNGLYSMPVLAAFIVAIFFDGVNARAVRWALLFGVALYAVFTFVWTPLHYLHLMFITLVSTVAFALLGSRLMGRAPEAIAAADTA</sequence>
<organism evidence="8 9">
    <name type="scientific">Cognatilysobacter lacus</name>
    <dbReference type="NCBI Taxonomy" id="1643323"/>
    <lineage>
        <taxon>Bacteria</taxon>
        <taxon>Pseudomonadati</taxon>
        <taxon>Pseudomonadota</taxon>
        <taxon>Gammaproteobacteria</taxon>
        <taxon>Lysobacterales</taxon>
        <taxon>Lysobacteraceae</taxon>
        <taxon>Cognatilysobacter</taxon>
    </lineage>
</organism>
<feature type="transmembrane region" description="Helical" evidence="7">
    <location>
        <begin position="38"/>
        <end position="57"/>
    </location>
</feature>
<feature type="transmembrane region" description="Helical" evidence="7">
    <location>
        <begin position="312"/>
        <end position="340"/>
    </location>
</feature>
<feature type="transmembrane region" description="Helical" evidence="7">
    <location>
        <begin position="390"/>
        <end position="408"/>
    </location>
</feature>
<comment type="subcellular location">
    <subcellularLocation>
        <location evidence="1">Membrane</location>
        <topology evidence="1">Multi-pass membrane protein</topology>
    </subcellularLocation>
</comment>
<dbReference type="PANTHER" id="PTHR11819:SF195">
    <property type="entry name" value="SODIUM_GLUCOSE COTRANSPORTER 4"/>
    <property type="match status" value="1"/>
</dbReference>
<feature type="transmembrane region" description="Helical" evidence="7">
    <location>
        <begin position="228"/>
        <end position="247"/>
    </location>
</feature>
<gene>
    <name evidence="8" type="ORF">FW784_11975</name>
</gene>
<evidence type="ECO:0000256" key="5">
    <source>
        <dbReference type="ARBA" id="ARBA00023136"/>
    </source>
</evidence>